<comment type="similarity">
    <text evidence="3 15">Belongs to the anaerobic coproporphyrinogen-III oxidase family.</text>
</comment>
<dbReference type="InterPro" id="IPR034505">
    <property type="entry name" value="Coproporphyrinogen-III_oxidase"/>
</dbReference>
<keyword evidence="6 15" id="KW-0963">Cytoplasm</keyword>
<comment type="function">
    <text evidence="13">Involved in the heme biosynthesis. Catalyzes the anaerobic oxidative decarboxylation of propionate groups of rings A and B of coproporphyrinogen III to yield the vinyl groups in protoporphyrinogen IX.</text>
</comment>
<evidence type="ECO:0000256" key="14">
    <source>
        <dbReference type="ARBA" id="ARBA00048321"/>
    </source>
</evidence>
<proteinExistence type="inferred from homology"/>
<evidence type="ECO:0000313" key="17">
    <source>
        <dbReference type="EMBL" id="MEX1665462.1"/>
    </source>
</evidence>
<evidence type="ECO:0000256" key="2">
    <source>
        <dbReference type="ARBA" id="ARBA00004785"/>
    </source>
</evidence>
<keyword evidence="11 15" id="KW-0411">Iron-sulfur</keyword>
<dbReference type="EC" id="1.3.98.3" evidence="15"/>
<dbReference type="InterPro" id="IPR004558">
    <property type="entry name" value="Coprogen_oxidase_HemN"/>
</dbReference>
<organism evidence="17 18">
    <name type="scientific">Zhongshania arctica</name>
    <dbReference type="NCBI Taxonomy" id="3238302"/>
    <lineage>
        <taxon>Bacteria</taxon>
        <taxon>Pseudomonadati</taxon>
        <taxon>Pseudomonadota</taxon>
        <taxon>Gammaproteobacteria</taxon>
        <taxon>Cellvibrionales</taxon>
        <taxon>Spongiibacteraceae</taxon>
        <taxon>Zhongshania</taxon>
    </lineage>
</organism>
<comment type="cofactor">
    <cofactor evidence="15">
        <name>[4Fe-4S] cluster</name>
        <dbReference type="ChEBI" id="CHEBI:49883"/>
    </cofactor>
    <text evidence="15">Binds 1 [4Fe-4S] cluster. The cluster is coordinated with 3 cysteines and an exchangeable S-adenosyl-L-methionine.</text>
</comment>
<dbReference type="PROSITE" id="PS51918">
    <property type="entry name" value="RADICAL_SAM"/>
    <property type="match status" value="1"/>
</dbReference>
<dbReference type="Proteomes" id="UP001557484">
    <property type="component" value="Unassembled WGS sequence"/>
</dbReference>
<feature type="domain" description="Radical SAM core" evidence="16">
    <location>
        <begin position="63"/>
        <end position="307"/>
    </location>
</feature>
<evidence type="ECO:0000256" key="10">
    <source>
        <dbReference type="ARBA" id="ARBA00023004"/>
    </source>
</evidence>
<evidence type="ECO:0000256" key="13">
    <source>
        <dbReference type="ARBA" id="ARBA00024295"/>
    </source>
</evidence>
<dbReference type="Gene3D" id="1.10.10.920">
    <property type="match status" value="1"/>
</dbReference>
<evidence type="ECO:0000256" key="8">
    <source>
        <dbReference type="ARBA" id="ARBA00022723"/>
    </source>
</evidence>
<dbReference type="GO" id="GO:0051989">
    <property type="term" value="F:coproporphyrinogen dehydrogenase activity"/>
    <property type="evidence" value="ECO:0007669"/>
    <property type="project" value="UniProtKB-EC"/>
</dbReference>
<comment type="catalytic activity">
    <reaction evidence="14 15">
        <text>coproporphyrinogen III + 2 S-adenosyl-L-methionine = protoporphyrinogen IX + 2 5'-deoxyadenosine + 2 L-methionine + 2 CO2</text>
        <dbReference type="Rhea" id="RHEA:15425"/>
        <dbReference type="ChEBI" id="CHEBI:16526"/>
        <dbReference type="ChEBI" id="CHEBI:17319"/>
        <dbReference type="ChEBI" id="CHEBI:57307"/>
        <dbReference type="ChEBI" id="CHEBI:57309"/>
        <dbReference type="ChEBI" id="CHEBI:57844"/>
        <dbReference type="ChEBI" id="CHEBI:59789"/>
        <dbReference type="EC" id="1.3.98.3"/>
    </reaction>
</comment>
<dbReference type="SUPFAM" id="SSF102114">
    <property type="entry name" value="Radical SAM enzymes"/>
    <property type="match status" value="1"/>
</dbReference>
<dbReference type="CDD" id="cd01335">
    <property type="entry name" value="Radical_SAM"/>
    <property type="match status" value="1"/>
</dbReference>
<evidence type="ECO:0000256" key="5">
    <source>
        <dbReference type="ARBA" id="ARBA00022485"/>
    </source>
</evidence>
<dbReference type="Pfam" id="PF04055">
    <property type="entry name" value="Radical_SAM"/>
    <property type="match status" value="1"/>
</dbReference>
<comment type="subunit">
    <text evidence="4">Monomer.</text>
</comment>
<evidence type="ECO:0000256" key="7">
    <source>
        <dbReference type="ARBA" id="ARBA00022691"/>
    </source>
</evidence>
<protein>
    <recommendedName>
        <fullName evidence="15">Coproporphyrinogen-III oxidase</fullName>
        <ecNumber evidence="15">1.3.98.3</ecNumber>
    </recommendedName>
</protein>
<evidence type="ECO:0000256" key="6">
    <source>
        <dbReference type="ARBA" id="ARBA00022490"/>
    </source>
</evidence>
<keyword evidence="12 15" id="KW-0627">Porphyrin biosynthesis</keyword>
<dbReference type="SMART" id="SM00729">
    <property type="entry name" value="Elp3"/>
    <property type="match status" value="1"/>
</dbReference>
<dbReference type="Pfam" id="PF06969">
    <property type="entry name" value="HemN_C"/>
    <property type="match status" value="1"/>
</dbReference>
<dbReference type="InterPro" id="IPR058240">
    <property type="entry name" value="rSAM_sf"/>
</dbReference>
<dbReference type="SFLD" id="SFLDG01065">
    <property type="entry name" value="anaerobic_coproporphyrinogen-I"/>
    <property type="match status" value="1"/>
</dbReference>
<dbReference type="PANTHER" id="PTHR13932:SF6">
    <property type="entry name" value="OXYGEN-INDEPENDENT COPROPORPHYRINOGEN III OXIDASE"/>
    <property type="match status" value="1"/>
</dbReference>
<dbReference type="EMBL" id="JBFRYB010000001">
    <property type="protein sequence ID" value="MEX1665462.1"/>
    <property type="molecule type" value="Genomic_DNA"/>
</dbReference>
<dbReference type="RefSeq" id="WP_368375565.1">
    <property type="nucleotide sequence ID" value="NZ_JBFRYB010000001.1"/>
</dbReference>
<evidence type="ECO:0000313" key="18">
    <source>
        <dbReference type="Proteomes" id="UP001557484"/>
    </source>
</evidence>
<dbReference type="InterPro" id="IPR010723">
    <property type="entry name" value="HemN_C"/>
</dbReference>
<dbReference type="SFLD" id="SFLDS00029">
    <property type="entry name" value="Radical_SAM"/>
    <property type="match status" value="1"/>
</dbReference>
<keyword evidence="7 15" id="KW-0949">S-adenosyl-L-methionine</keyword>
<keyword evidence="9 15" id="KW-0560">Oxidoreductase</keyword>
<evidence type="ECO:0000259" key="16">
    <source>
        <dbReference type="PROSITE" id="PS51918"/>
    </source>
</evidence>
<reference evidence="17 18" key="1">
    <citation type="journal article" date="2011" name="Int. J. Syst. Evol. Microbiol.">
        <title>Zhongshania antarctica gen. nov., sp. nov. and Zhongshania guokunii sp. nov., gammaproteobacteria respectively isolated from coastal attached (fast) ice and surface seawater of the Antarctic.</title>
        <authorList>
            <person name="Li H.J."/>
            <person name="Zhang X.Y."/>
            <person name="Chen C.X."/>
            <person name="Zhang Y.J."/>
            <person name="Gao Z.M."/>
            <person name="Yu Y."/>
            <person name="Chen X.L."/>
            <person name="Chen B."/>
            <person name="Zhang Y.Z."/>
        </authorList>
    </citation>
    <scope>NUCLEOTIDE SEQUENCE [LARGE SCALE GENOMIC DNA]</scope>
    <source>
        <strain evidence="17 18">R06B22</strain>
    </source>
</reference>
<comment type="subcellular location">
    <subcellularLocation>
        <location evidence="1 15">Cytoplasm</location>
    </subcellularLocation>
</comment>
<name>A0ABV3TV54_9GAMM</name>
<dbReference type="PIRSF" id="PIRSF000167">
    <property type="entry name" value="HemN"/>
    <property type="match status" value="1"/>
</dbReference>
<accession>A0ABV3TV54</accession>
<sequence>MNLINTSNHPAPEASPVLLNGINKTLSAKYSGPGPRYTSYPTALQFNTDFTEKEYRKLLREARKSDAPLSLYVHVPFCRWLCYYCACNKIVTKDPTVSQHYLAYLNREIEMLSKEIGNRRHVTQLHFGGGTPTFLDDAELTELIHSLASHFNLDDDSEREYSIEIDPRTVDGDRLALLRGLGFNRLSFGVQDTNPNVQAAVNRRYDFQQLKSLMAQARSYRFNSIAIDLIYGLPKQTLSTMTQTLDDVISLSPDRIAFYHYAHMPERFPAQRAINRHTVPNSDQKLEMLCLAAEKFAQAGYVHIGMDHFVKKADSLAICQTEGRLQRNFQGYSTCLAPDVLAMGASSISSILGNFSQNHKDLHHYYDALDNGHLPVAKGLISNQEDRLRNYVISQLICNLSLDFDTFRHLFGIDFRGHFKTNFDALKELEHDGILKLSEQGIIVTDIGRNLLRNICMVFDNYLDAETSAYSKTL</sequence>
<evidence type="ECO:0000256" key="1">
    <source>
        <dbReference type="ARBA" id="ARBA00004496"/>
    </source>
</evidence>
<dbReference type="InterPro" id="IPR007197">
    <property type="entry name" value="rSAM"/>
</dbReference>
<dbReference type="Gene3D" id="3.80.30.20">
    <property type="entry name" value="tm_1862 like domain"/>
    <property type="match status" value="1"/>
</dbReference>
<gene>
    <name evidence="17" type="primary">hemN</name>
    <name evidence="17" type="ORF">AB4875_08160</name>
</gene>
<dbReference type="SFLD" id="SFLDG01082">
    <property type="entry name" value="B12-binding_domain_containing"/>
    <property type="match status" value="1"/>
</dbReference>
<comment type="caution">
    <text evidence="17">The sequence shown here is derived from an EMBL/GenBank/DDBJ whole genome shotgun (WGS) entry which is preliminary data.</text>
</comment>
<keyword evidence="5 15" id="KW-0004">4Fe-4S</keyword>
<dbReference type="InterPro" id="IPR023404">
    <property type="entry name" value="rSAM_horseshoe"/>
</dbReference>
<dbReference type="InterPro" id="IPR006638">
    <property type="entry name" value="Elp3/MiaA/NifB-like_rSAM"/>
</dbReference>
<dbReference type="NCBIfam" id="TIGR00538">
    <property type="entry name" value="hemN"/>
    <property type="match status" value="1"/>
</dbReference>
<evidence type="ECO:0000256" key="9">
    <source>
        <dbReference type="ARBA" id="ARBA00023002"/>
    </source>
</evidence>
<keyword evidence="8 15" id="KW-0479">Metal-binding</keyword>
<evidence type="ECO:0000256" key="11">
    <source>
        <dbReference type="ARBA" id="ARBA00023014"/>
    </source>
</evidence>
<keyword evidence="10 15" id="KW-0408">Iron</keyword>
<evidence type="ECO:0000256" key="12">
    <source>
        <dbReference type="ARBA" id="ARBA00023244"/>
    </source>
</evidence>
<dbReference type="PANTHER" id="PTHR13932">
    <property type="entry name" value="COPROPORPHYRINIGEN III OXIDASE"/>
    <property type="match status" value="1"/>
</dbReference>
<evidence type="ECO:0000256" key="4">
    <source>
        <dbReference type="ARBA" id="ARBA00011245"/>
    </source>
</evidence>
<evidence type="ECO:0000256" key="15">
    <source>
        <dbReference type="PIRNR" id="PIRNR000167"/>
    </source>
</evidence>
<evidence type="ECO:0000256" key="3">
    <source>
        <dbReference type="ARBA" id="ARBA00005493"/>
    </source>
</evidence>
<keyword evidence="18" id="KW-1185">Reference proteome</keyword>
<comment type="pathway">
    <text evidence="2 15">Porphyrin-containing compound metabolism; protoporphyrin-IX biosynthesis; protoporphyrinogen-IX from coproporphyrinogen-III (AdoMet route): step 1/1.</text>
</comment>